<keyword evidence="2" id="KW-1185">Reference proteome</keyword>
<dbReference type="AlphaFoldDB" id="A0A6A4I5T5"/>
<dbReference type="EMBL" id="ML769410">
    <property type="protein sequence ID" value="KAE9405273.1"/>
    <property type="molecule type" value="Genomic_DNA"/>
</dbReference>
<feature type="non-terminal residue" evidence="1">
    <location>
        <position position="93"/>
    </location>
</feature>
<evidence type="ECO:0008006" key="3">
    <source>
        <dbReference type="Google" id="ProtNLM"/>
    </source>
</evidence>
<dbReference type="OrthoDB" id="3221235at2759"/>
<proteinExistence type="predicted"/>
<feature type="non-terminal residue" evidence="1">
    <location>
        <position position="1"/>
    </location>
</feature>
<name>A0A6A4I5T5_9AGAR</name>
<accession>A0A6A4I5T5</accession>
<evidence type="ECO:0000313" key="2">
    <source>
        <dbReference type="Proteomes" id="UP000799118"/>
    </source>
</evidence>
<reference evidence="1" key="1">
    <citation type="journal article" date="2019" name="Environ. Microbiol.">
        <title>Fungal ecological strategies reflected in gene transcription - a case study of two litter decomposers.</title>
        <authorList>
            <person name="Barbi F."/>
            <person name="Kohler A."/>
            <person name="Barry K."/>
            <person name="Baskaran P."/>
            <person name="Daum C."/>
            <person name="Fauchery L."/>
            <person name="Ihrmark K."/>
            <person name="Kuo A."/>
            <person name="LaButti K."/>
            <person name="Lipzen A."/>
            <person name="Morin E."/>
            <person name="Grigoriev I.V."/>
            <person name="Henrissat B."/>
            <person name="Lindahl B."/>
            <person name="Martin F."/>
        </authorList>
    </citation>
    <scope>NUCLEOTIDE SEQUENCE</scope>
    <source>
        <strain evidence="1">JB14</strain>
    </source>
</reference>
<gene>
    <name evidence="1" type="ORF">BT96DRAFT_765351</name>
</gene>
<evidence type="ECO:0000313" key="1">
    <source>
        <dbReference type="EMBL" id="KAE9405273.1"/>
    </source>
</evidence>
<protein>
    <recommendedName>
        <fullName evidence="3">F-box domain-containing protein</fullName>
    </recommendedName>
</protein>
<sequence length="93" mass="10604">RQLQPEALVEIFAWCLFTTNSEHPVRSLKTEVPPMTLTVICQNWRRIAINVPRLWTSLHIHLPPHLSDDIFSPRTAGVSLWLEHSGSLPLSIS</sequence>
<dbReference type="Proteomes" id="UP000799118">
    <property type="component" value="Unassembled WGS sequence"/>
</dbReference>
<organism evidence="1 2">
    <name type="scientific">Gymnopus androsaceus JB14</name>
    <dbReference type="NCBI Taxonomy" id="1447944"/>
    <lineage>
        <taxon>Eukaryota</taxon>
        <taxon>Fungi</taxon>
        <taxon>Dikarya</taxon>
        <taxon>Basidiomycota</taxon>
        <taxon>Agaricomycotina</taxon>
        <taxon>Agaricomycetes</taxon>
        <taxon>Agaricomycetidae</taxon>
        <taxon>Agaricales</taxon>
        <taxon>Marasmiineae</taxon>
        <taxon>Omphalotaceae</taxon>
        <taxon>Gymnopus</taxon>
    </lineage>
</organism>